<dbReference type="GO" id="GO:0043190">
    <property type="term" value="C:ATP-binding cassette (ABC) transporter complex"/>
    <property type="evidence" value="ECO:0007669"/>
    <property type="project" value="InterPro"/>
</dbReference>
<dbReference type="GO" id="GO:0015226">
    <property type="term" value="F:carnitine transmembrane transporter activity"/>
    <property type="evidence" value="ECO:0007669"/>
    <property type="project" value="TreeGrafter"/>
</dbReference>
<dbReference type="CDD" id="cd13639">
    <property type="entry name" value="PBP2_OpuAC_like"/>
    <property type="match status" value="1"/>
</dbReference>
<comment type="subcellular location">
    <subcellularLocation>
        <location evidence="1">Cell membrane</location>
    </subcellularLocation>
</comment>
<evidence type="ECO:0000313" key="9">
    <source>
        <dbReference type="Proteomes" id="UP000276443"/>
    </source>
</evidence>
<evidence type="ECO:0000256" key="3">
    <source>
        <dbReference type="ARBA" id="ARBA00022475"/>
    </source>
</evidence>
<feature type="signal peptide" evidence="6">
    <location>
        <begin position="1"/>
        <end position="21"/>
    </location>
</feature>
<dbReference type="GO" id="GO:0031460">
    <property type="term" value="P:glycine betaine transport"/>
    <property type="evidence" value="ECO:0007669"/>
    <property type="project" value="TreeGrafter"/>
</dbReference>
<dbReference type="InterPro" id="IPR007210">
    <property type="entry name" value="ABC_Gly_betaine_transp_sub-bd"/>
</dbReference>
<dbReference type="Gene3D" id="3.40.190.100">
    <property type="entry name" value="Glycine betaine-binding periplasmic protein, domain 2"/>
    <property type="match status" value="1"/>
</dbReference>
<dbReference type="Proteomes" id="UP000276443">
    <property type="component" value="Unassembled WGS sequence"/>
</dbReference>
<sequence>MNYLKKVLGLSLVLLVMVALAACGGSDDESDSAQGDKEQESETEVNTDELEIGKINWAENIAVTNMWKAILEDKGYNVTLTQLDMGFTMKALENGDLDASLEVWLPVQDANYLEEYQDTVNFSDATWFDNAKVGLIVPSYVEEVDSIEDLNEHKDMFDGEIVGFDPGAGTMEVTKQLIEDYDLDFELLPSTEPTMLTEIGESIKSEEPIVAPLWTPHWIFSEYDLKFLEDPQNVYGGVEKIHHATRTDFADDYPKVSEYFKNWKMDDEQIGDLINYVENAEEPLEGAKDWVNDNQDVVDEWLQIEE</sequence>
<comment type="caution">
    <text evidence="8">The sequence shown here is derived from an EMBL/GenBank/DDBJ whole genome shotgun (WGS) entry which is preliminary data.</text>
</comment>
<dbReference type="EMBL" id="RKRF01000007">
    <property type="protein sequence ID" value="RPF55255.1"/>
    <property type="molecule type" value="Genomic_DNA"/>
</dbReference>
<evidence type="ECO:0000256" key="6">
    <source>
        <dbReference type="SAM" id="SignalP"/>
    </source>
</evidence>
<dbReference type="GO" id="GO:0005275">
    <property type="term" value="F:amine transmembrane transporter activity"/>
    <property type="evidence" value="ECO:0007669"/>
    <property type="project" value="TreeGrafter"/>
</dbReference>
<dbReference type="PROSITE" id="PS51257">
    <property type="entry name" value="PROKAR_LIPOPROTEIN"/>
    <property type="match status" value="1"/>
</dbReference>
<evidence type="ECO:0000313" key="8">
    <source>
        <dbReference type="EMBL" id="RPF55255.1"/>
    </source>
</evidence>
<feature type="domain" description="ABC-type glycine betaine transport system substrate-binding" evidence="7">
    <location>
        <begin position="49"/>
        <end position="292"/>
    </location>
</feature>
<reference evidence="8 9" key="1">
    <citation type="submission" date="2018-11" db="EMBL/GenBank/DDBJ databases">
        <title>Genomic Encyclopedia of Type Strains, Phase IV (KMG-IV): sequencing the most valuable type-strain genomes for metagenomic binning, comparative biology and taxonomic classification.</title>
        <authorList>
            <person name="Goeker M."/>
        </authorList>
    </citation>
    <scope>NUCLEOTIDE SEQUENCE [LARGE SCALE GENOMIC DNA]</scope>
    <source>
        <strain evidence="8 9">DSM 18090</strain>
    </source>
</reference>
<evidence type="ECO:0000256" key="1">
    <source>
        <dbReference type="ARBA" id="ARBA00004236"/>
    </source>
</evidence>
<dbReference type="Pfam" id="PF04069">
    <property type="entry name" value="OpuAC"/>
    <property type="match status" value="1"/>
</dbReference>
<proteinExistence type="predicted"/>
<keyword evidence="2" id="KW-0813">Transport</keyword>
<gene>
    <name evidence="8" type="ORF">EDC24_0126</name>
</gene>
<dbReference type="AlphaFoldDB" id="A0A3N5C9J5"/>
<organism evidence="8 9">
    <name type="scientific">Aquisalibacillus elongatus</name>
    <dbReference type="NCBI Taxonomy" id="485577"/>
    <lineage>
        <taxon>Bacteria</taxon>
        <taxon>Bacillati</taxon>
        <taxon>Bacillota</taxon>
        <taxon>Bacilli</taxon>
        <taxon>Bacillales</taxon>
        <taxon>Bacillaceae</taxon>
        <taxon>Aquisalibacillus</taxon>
    </lineage>
</organism>
<dbReference type="Gene3D" id="3.10.105.10">
    <property type="entry name" value="Dipeptide-binding Protein, Domain 3"/>
    <property type="match status" value="2"/>
</dbReference>
<protein>
    <submittedName>
        <fullName evidence="8">Glycine betaine/proline transport system substrate-binding protein</fullName>
    </submittedName>
</protein>
<dbReference type="RefSeq" id="WP_124218937.1">
    <property type="nucleotide sequence ID" value="NZ_RKRF01000007.1"/>
</dbReference>
<feature type="region of interest" description="Disordered" evidence="5">
    <location>
        <begin position="26"/>
        <end position="47"/>
    </location>
</feature>
<dbReference type="PANTHER" id="PTHR47737:SF1">
    <property type="entry name" value="GLYCINE BETAINE_PROLINE BETAINE TRANSPORT SYSTEM PERMEASE PROTEIN PROW"/>
    <property type="match status" value="1"/>
</dbReference>
<evidence type="ECO:0000256" key="4">
    <source>
        <dbReference type="ARBA" id="ARBA00023136"/>
    </source>
</evidence>
<keyword evidence="4" id="KW-0472">Membrane</keyword>
<evidence type="ECO:0000259" key="7">
    <source>
        <dbReference type="Pfam" id="PF04069"/>
    </source>
</evidence>
<evidence type="ECO:0000256" key="2">
    <source>
        <dbReference type="ARBA" id="ARBA00022448"/>
    </source>
</evidence>
<keyword evidence="3" id="KW-1003">Cell membrane</keyword>
<dbReference type="SUPFAM" id="SSF53850">
    <property type="entry name" value="Periplasmic binding protein-like II"/>
    <property type="match status" value="1"/>
</dbReference>
<dbReference type="OrthoDB" id="9787902at2"/>
<keyword evidence="9" id="KW-1185">Reference proteome</keyword>
<feature type="chain" id="PRO_5018230341" evidence="6">
    <location>
        <begin position="22"/>
        <end position="306"/>
    </location>
</feature>
<dbReference type="PANTHER" id="PTHR47737">
    <property type="entry name" value="GLYCINE BETAINE/PROLINE BETAINE TRANSPORT SYSTEM PERMEASE PROTEIN PROW"/>
    <property type="match status" value="1"/>
</dbReference>
<evidence type="ECO:0000256" key="5">
    <source>
        <dbReference type="SAM" id="MobiDB-lite"/>
    </source>
</evidence>
<accession>A0A3N5C9J5</accession>
<dbReference type="GO" id="GO:0015871">
    <property type="term" value="P:choline transport"/>
    <property type="evidence" value="ECO:0007669"/>
    <property type="project" value="TreeGrafter"/>
</dbReference>
<keyword evidence="6" id="KW-0732">Signal</keyword>
<name>A0A3N5C9J5_9BACI</name>